<feature type="transmembrane region" description="Helical" evidence="6">
    <location>
        <begin position="105"/>
        <end position="124"/>
    </location>
</feature>
<dbReference type="AlphaFoldDB" id="A0A2S8F044"/>
<reference evidence="7 8" key="1">
    <citation type="submission" date="2018-02" db="EMBL/GenBank/DDBJ databases">
        <title>Comparative genomes isolates from brazilian mangrove.</title>
        <authorList>
            <person name="Araujo J.E."/>
            <person name="Taketani R.G."/>
            <person name="Silva M.C.P."/>
            <person name="Loureco M.V."/>
            <person name="Andreote F.D."/>
        </authorList>
    </citation>
    <scope>NUCLEOTIDE SEQUENCE [LARGE SCALE GENOMIC DNA]</scope>
    <source>
        <strain evidence="7 8">HEX-2 MGV</strain>
    </source>
</reference>
<keyword evidence="3 6" id="KW-0812">Transmembrane</keyword>
<feature type="transmembrane region" description="Helical" evidence="6">
    <location>
        <begin position="155"/>
        <end position="176"/>
    </location>
</feature>
<dbReference type="PIRSF" id="PIRSF035875">
    <property type="entry name" value="RNase_BN"/>
    <property type="match status" value="1"/>
</dbReference>
<dbReference type="RefSeq" id="WP_105359002.1">
    <property type="nucleotide sequence ID" value="NZ_PUIA01000081.1"/>
</dbReference>
<evidence type="ECO:0000256" key="1">
    <source>
        <dbReference type="ARBA" id="ARBA00004651"/>
    </source>
</evidence>
<comment type="caution">
    <text evidence="7">The sequence shown here is derived from an EMBL/GenBank/DDBJ whole genome shotgun (WGS) entry which is preliminary data.</text>
</comment>
<feature type="transmembrane region" description="Helical" evidence="6">
    <location>
        <begin position="196"/>
        <end position="215"/>
    </location>
</feature>
<proteinExistence type="predicted"/>
<evidence type="ECO:0000256" key="3">
    <source>
        <dbReference type="ARBA" id="ARBA00022692"/>
    </source>
</evidence>
<evidence type="ECO:0000313" key="7">
    <source>
        <dbReference type="EMBL" id="PQO25532.1"/>
    </source>
</evidence>
<accession>A0A2S8F044</accession>
<protein>
    <recommendedName>
        <fullName evidence="9">YihY/virulence factor BrkB family protein</fullName>
    </recommendedName>
</protein>
<evidence type="ECO:0000256" key="5">
    <source>
        <dbReference type="ARBA" id="ARBA00023136"/>
    </source>
</evidence>
<sequence>MPTEATQVLNPSNVMLATWKKFFSQIVKRWVANDHSTSAAAIAFYVLFSLAPIVVFSVAIAGRILENDAEARLAAISYLNNALGKDYGADIVEQIKLSTFNQSTFLPAIFFTFIVVWSASNTFMQLRNALNRINGFAAENLRGSIIAVVLGRLRATLFSIAVGLLLALASLLSTWSHTLWTETNWFHFISAQNQDWITMQVISWLTVLVTFYGMLRFLPMRRPPWREVLAGAVFGTILFQVAKYGIIEFASANVVANAYGTSSVLVITVMWIFMSAHVLLFAAEIGHMLFSPETTPFEKYKSKSPE</sequence>
<dbReference type="Pfam" id="PF03631">
    <property type="entry name" value="Virul_fac_BrkB"/>
    <property type="match status" value="1"/>
</dbReference>
<evidence type="ECO:0008006" key="9">
    <source>
        <dbReference type="Google" id="ProtNLM"/>
    </source>
</evidence>
<keyword evidence="5 6" id="KW-0472">Membrane</keyword>
<name>A0A2S8F044_9BACT</name>
<evidence type="ECO:0000256" key="6">
    <source>
        <dbReference type="SAM" id="Phobius"/>
    </source>
</evidence>
<dbReference type="Proteomes" id="UP000240009">
    <property type="component" value="Unassembled WGS sequence"/>
</dbReference>
<evidence type="ECO:0000256" key="4">
    <source>
        <dbReference type="ARBA" id="ARBA00022989"/>
    </source>
</evidence>
<organism evidence="7 8">
    <name type="scientific">Blastopirellula marina</name>
    <dbReference type="NCBI Taxonomy" id="124"/>
    <lineage>
        <taxon>Bacteria</taxon>
        <taxon>Pseudomonadati</taxon>
        <taxon>Planctomycetota</taxon>
        <taxon>Planctomycetia</taxon>
        <taxon>Pirellulales</taxon>
        <taxon>Pirellulaceae</taxon>
        <taxon>Blastopirellula</taxon>
    </lineage>
</organism>
<keyword evidence="4 6" id="KW-1133">Transmembrane helix</keyword>
<gene>
    <name evidence="7" type="ORF">C5Y96_24665</name>
</gene>
<dbReference type="PANTHER" id="PTHR30213:SF1">
    <property type="entry name" value="INNER MEMBRANE PROTEIN YHJD"/>
    <property type="match status" value="1"/>
</dbReference>
<evidence type="ECO:0000256" key="2">
    <source>
        <dbReference type="ARBA" id="ARBA00022475"/>
    </source>
</evidence>
<dbReference type="GO" id="GO:0005886">
    <property type="term" value="C:plasma membrane"/>
    <property type="evidence" value="ECO:0007669"/>
    <property type="project" value="UniProtKB-SubCell"/>
</dbReference>
<comment type="subcellular location">
    <subcellularLocation>
        <location evidence="1">Cell membrane</location>
        <topology evidence="1">Multi-pass membrane protein</topology>
    </subcellularLocation>
</comment>
<keyword evidence="2" id="KW-1003">Cell membrane</keyword>
<evidence type="ECO:0000313" key="8">
    <source>
        <dbReference type="Proteomes" id="UP000240009"/>
    </source>
</evidence>
<dbReference type="OrthoDB" id="9797028at2"/>
<dbReference type="EMBL" id="PUIA01000081">
    <property type="protein sequence ID" value="PQO25532.1"/>
    <property type="molecule type" value="Genomic_DNA"/>
</dbReference>
<dbReference type="InterPro" id="IPR017039">
    <property type="entry name" value="Virul_fac_BrkB"/>
</dbReference>
<dbReference type="PANTHER" id="PTHR30213">
    <property type="entry name" value="INNER MEMBRANE PROTEIN YHJD"/>
    <property type="match status" value="1"/>
</dbReference>
<feature type="transmembrane region" description="Helical" evidence="6">
    <location>
        <begin position="42"/>
        <end position="65"/>
    </location>
</feature>
<feature type="transmembrane region" description="Helical" evidence="6">
    <location>
        <begin position="259"/>
        <end position="282"/>
    </location>
</feature>
<feature type="transmembrane region" description="Helical" evidence="6">
    <location>
        <begin position="227"/>
        <end position="247"/>
    </location>
</feature>